<dbReference type="InterPro" id="IPR015421">
    <property type="entry name" value="PyrdxlP-dep_Trfase_major"/>
</dbReference>
<dbReference type="SUPFAM" id="SSF53383">
    <property type="entry name" value="PLP-dependent transferases"/>
    <property type="match status" value="1"/>
</dbReference>
<dbReference type="EMBL" id="PVNG01000017">
    <property type="protein sequence ID" value="PRX60350.1"/>
    <property type="molecule type" value="Genomic_DNA"/>
</dbReference>
<protein>
    <submittedName>
        <fullName evidence="2">Cysteine desulfurase family protein (TIGR01976 family)</fullName>
    </submittedName>
</protein>
<dbReference type="RefSeq" id="WP_106247074.1">
    <property type="nucleotide sequence ID" value="NZ_JBFAIB010000005.1"/>
</dbReference>
<accession>A0A2T0MQB5</accession>
<comment type="caution">
    <text evidence="2">The sequence shown here is derived from an EMBL/GenBank/DDBJ whole genome shotgun (WGS) entry which is preliminary data.</text>
</comment>
<dbReference type="InterPro" id="IPR000192">
    <property type="entry name" value="Aminotrans_V_dom"/>
</dbReference>
<dbReference type="NCBIfam" id="TIGR01976">
    <property type="entry name" value="am_tr_V_VC1184"/>
    <property type="match status" value="1"/>
</dbReference>
<evidence type="ECO:0000313" key="3">
    <source>
        <dbReference type="Proteomes" id="UP000238312"/>
    </source>
</evidence>
<dbReference type="InterPro" id="IPR011340">
    <property type="entry name" value="Cys_dSase-rel"/>
</dbReference>
<reference evidence="2 3" key="1">
    <citation type="submission" date="2018-03" db="EMBL/GenBank/DDBJ databases">
        <title>Genomic Encyclopedia of Type Strains, Phase III (KMG-III): the genomes of soil and plant-associated and newly described type strains.</title>
        <authorList>
            <person name="Whitman W."/>
        </authorList>
    </citation>
    <scope>NUCLEOTIDE SEQUENCE [LARGE SCALE GENOMIC DNA]</scope>
    <source>
        <strain evidence="2 3">CGMCC 4.7104</strain>
    </source>
</reference>
<evidence type="ECO:0000259" key="1">
    <source>
        <dbReference type="Pfam" id="PF00266"/>
    </source>
</evidence>
<dbReference type="PANTHER" id="PTHR43586">
    <property type="entry name" value="CYSTEINE DESULFURASE"/>
    <property type="match status" value="1"/>
</dbReference>
<dbReference type="Gene3D" id="3.40.640.10">
    <property type="entry name" value="Type I PLP-dependent aspartate aminotransferase-like (Major domain)"/>
    <property type="match status" value="1"/>
</dbReference>
<dbReference type="InterPro" id="IPR015424">
    <property type="entry name" value="PyrdxlP-dep_Trfase"/>
</dbReference>
<organism evidence="2 3">
    <name type="scientific">Nonomuraea fuscirosea</name>
    <dbReference type="NCBI Taxonomy" id="1291556"/>
    <lineage>
        <taxon>Bacteria</taxon>
        <taxon>Bacillati</taxon>
        <taxon>Actinomycetota</taxon>
        <taxon>Actinomycetes</taxon>
        <taxon>Streptosporangiales</taxon>
        <taxon>Streptosporangiaceae</taxon>
        <taxon>Nonomuraea</taxon>
    </lineage>
</organism>
<dbReference type="Gene3D" id="3.90.1150.10">
    <property type="entry name" value="Aspartate Aminotransferase, domain 1"/>
    <property type="match status" value="1"/>
</dbReference>
<gene>
    <name evidence="2" type="ORF">B0I32_117117</name>
</gene>
<feature type="domain" description="Aminotransferase class V" evidence="1">
    <location>
        <begin position="21"/>
        <end position="392"/>
    </location>
</feature>
<evidence type="ECO:0000313" key="2">
    <source>
        <dbReference type="EMBL" id="PRX60350.1"/>
    </source>
</evidence>
<dbReference type="AlphaFoldDB" id="A0A2T0MQB5"/>
<dbReference type="Pfam" id="PF00266">
    <property type="entry name" value="Aminotran_5"/>
    <property type="match status" value="1"/>
</dbReference>
<proteinExistence type="predicted"/>
<dbReference type="PANTHER" id="PTHR43586:SF21">
    <property type="entry name" value="PYRIDOXAL PHOSPHATE (PLP)-DEPENDENT ASPARTATE AMINOTRANSFERASE SUPERFAMILY"/>
    <property type="match status" value="1"/>
</dbReference>
<sequence length="414" mass="43822">MTFTAERIRADYPALSGETAWLDGAAGTQVPRSVMEAIADVYRDGLGNVNGVFPASHRCERIVDECRDAIADLTGGEPDGVVLGANMTTLTYRFAATLARTWRPGDEIILTRLDHDANVRPWAQAAERTGAAVRWADIDVPSGELPVERFDNLLRERTRLVAITAASNVLGTIPDVAAIAKSAHEVGALVYVDGVHATPHMPVDVRALGSDFYATSAYKWSGPHVGAVVAAPDLLATLAPDKLAPAPDRVPDRFETGTPPFADLAGVTAAVDHLSRLDPMATGTRRERILTSMAAVEAYEQAELTHLLDGLAAIPHVRLVGSPRRRTATAYFTVAGRAPRDVARELARHGLNVWSGHSYAWEPTGALGLRDAGGAVRAGLVHYNVRAEVERLLAVVAALGPGDGPRGGPGGGAS</sequence>
<dbReference type="InterPro" id="IPR015422">
    <property type="entry name" value="PyrdxlP-dep_Trfase_small"/>
</dbReference>
<dbReference type="Proteomes" id="UP000238312">
    <property type="component" value="Unassembled WGS sequence"/>
</dbReference>
<keyword evidence="3" id="KW-1185">Reference proteome</keyword>
<dbReference type="OrthoDB" id="7592443at2"/>
<name>A0A2T0MQB5_9ACTN</name>